<comment type="subcellular location">
    <subcellularLocation>
        <location evidence="1 11">Cell membrane</location>
        <topology evidence="1 11">Multi-pass membrane protein</topology>
    </subcellularLocation>
</comment>
<dbReference type="Pfam" id="PF03083">
    <property type="entry name" value="MtN3_slv"/>
    <property type="match status" value="2"/>
</dbReference>
<gene>
    <name evidence="12" type="ORF">KI387_021610</name>
</gene>
<organism evidence="12 13">
    <name type="scientific">Taxus chinensis</name>
    <name type="common">Chinese yew</name>
    <name type="synonym">Taxus wallichiana var. chinensis</name>
    <dbReference type="NCBI Taxonomy" id="29808"/>
    <lineage>
        <taxon>Eukaryota</taxon>
        <taxon>Viridiplantae</taxon>
        <taxon>Streptophyta</taxon>
        <taxon>Embryophyta</taxon>
        <taxon>Tracheophyta</taxon>
        <taxon>Spermatophyta</taxon>
        <taxon>Pinopsida</taxon>
        <taxon>Pinidae</taxon>
        <taxon>Conifers II</taxon>
        <taxon>Cupressales</taxon>
        <taxon>Taxaceae</taxon>
        <taxon>Taxus</taxon>
    </lineage>
</organism>
<dbReference type="OMA" id="IEMNAVD"/>
<comment type="function">
    <text evidence="10">Mediates both low-affinity uptake and efflux of sugar across the plasma membrane.</text>
</comment>
<feature type="transmembrane region" description="Helical" evidence="11">
    <location>
        <begin position="109"/>
        <end position="130"/>
    </location>
</feature>
<reference evidence="12 13" key="1">
    <citation type="journal article" date="2021" name="Nat. Plants">
        <title>The Taxus genome provides insights into paclitaxel biosynthesis.</title>
        <authorList>
            <person name="Xiong X."/>
            <person name="Gou J."/>
            <person name="Liao Q."/>
            <person name="Li Y."/>
            <person name="Zhou Q."/>
            <person name="Bi G."/>
            <person name="Li C."/>
            <person name="Du R."/>
            <person name="Wang X."/>
            <person name="Sun T."/>
            <person name="Guo L."/>
            <person name="Liang H."/>
            <person name="Lu P."/>
            <person name="Wu Y."/>
            <person name="Zhang Z."/>
            <person name="Ro D.K."/>
            <person name="Shang Y."/>
            <person name="Huang S."/>
            <person name="Yan J."/>
        </authorList>
    </citation>
    <scope>NUCLEOTIDE SEQUENCE [LARGE SCALE GENOMIC DNA]</scope>
    <source>
        <strain evidence="12">Ta-2019</strain>
    </source>
</reference>
<keyword evidence="7" id="KW-0677">Repeat</keyword>
<dbReference type="InterPro" id="IPR004316">
    <property type="entry name" value="SWEET_rpt"/>
</dbReference>
<evidence type="ECO:0000313" key="12">
    <source>
        <dbReference type="EMBL" id="KAH9319841.1"/>
    </source>
</evidence>
<feature type="non-terminal residue" evidence="12">
    <location>
        <position position="268"/>
    </location>
</feature>
<comment type="similarity">
    <text evidence="2 11">Belongs to the SWEET sugar transporter family.</text>
</comment>
<dbReference type="PANTHER" id="PTHR10791:SF30">
    <property type="entry name" value="SUGAR TRANSPORTER SWEET1"/>
    <property type="match status" value="1"/>
</dbReference>
<evidence type="ECO:0000256" key="11">
    <source>
        <dbReference type="RuleBase" id="RU910715"/>
    </source>
</evidence>
<evidence type="ECO:0000256" key="6">
    <source>
        <dbReference type="ARBA" id="ARBA00022692"/>
    </source>
</evidence>
<evidence type="ECO:0000256" key="7">
    <source>
        <dbReference type="ARBA" id="ARBA00022737"/>
    </source>
</evidence>
<dbReference type="GO" id="GO:0051119">
    <property type="term" value="F:sugar transmembrane transporter activity"/>
    <property type="evidence" value="ECO:0007669"/>
    <property type="project" value="InterPro"/>
</dbReference>
<feature type="transmembrane region" description="Helical" evidence="11">
    <location>
        <begin position="168"/>
        <end position="190"/>
    </location>
</feature>
<evidence type="ECO:0000256" key="2">
    <source>
        <dbReference type="ARBA" id="ARBA00007809"/>
    </source>
</evidence>
<feature type="transmembrane region" description="Helical" evidence="11">
    <location>
        <begin position="49"/>
        <end position="69"/>
    </location>
</feature>
<protein>
    <recommendedName>
        <fullName evidence="11">Bidirectional sugar transporter SWEET</fullName>
    </recommendedName>
</protein>
<comment type="caution">
    <text evidence="12">The sequence shown here is derived from an EMBL/GenBank/DDBJ whole genome shotgun (WGS) entry which is preliminary data.</text>
</comment>
<keyword evidence="9 11" id="KW-0472">Membrane</keyword>
<evidence type="ECO:0000256" key="1">
    <source>
        <dbReference type="ARBA" id="ARBA00004651"/>
    </source>
</evidence>
<evidence type="ECO:0000256" key="10">
    <source>
        <dbReference type="ARBA" id="ARBA00037238"/>
    </source>
</evidence>
<evidence type="ECO:0000256" key="8">
    <source>
        <dbReference type="ARBA" id="ARBA00022989"/>
    </source>
</evidence>
<dbReference type="Gene3D" id="1.20.1280.290">
    <property type="match status" value="2"/>
</dbReference>
<keyword evidence="5 11" id="KW-0762">Sugar transport</keyword>
<dbReference type="AlphaFoldDB" id="A0AA38GB25"/>
<name>A0AA38GB25_TAXCH</name>
<feature type="transmembrane region" description="Helical" evidence="11">
    <location>
        <begin position="75"/>
        <end position="97"/>
    </location>
</feature>
<feature type="transmembrane region" description="Helical" evidence="11">
    <location>
        <begin position="136"/>
        <end position="161"/>
    </location>
</feature>
<accession>A0AA38GB25</accession>
<sequence length="268" mass="29832">LLPFVKMAFPLQLVVGIVGNLTSLALFLSPMPTFWAIYKVKSTQEYSGVPYLCTLFTCALWLLYGAPFVKPHSTLLLTINGAGFVLEMFYVLSFLIFASKKKKVKTLRLVISMITAFVTVVAVTIFLLHTHSSRQLFAGILCVILSIVMYASPLVVVGFVIRTKSVEYMPFLTSFFNTLNTVVWSGYSVITRDIFLAVPNGIGFLLGIIQLTVYFIYRNSNPVLAASTELPEDKKIEGRFDLPIKIILPVEKSKVVKVVALDSIVEEL</sequence>
<feature type="transmembrane region" description="Helical" evidence="11">
    <location>
        <begin position="12"/>
        <end position="37"/>
    </location>
</feature>
<feature type="transmembrane region" description="Helical" evidence="11">
    <location>
        <begin position="196"/>
        <end position="217"/>
    </location>
</feature>
<proteinExistence type="inferred from homology"/>
<keyword evidence="8 11" id="KW-1133">Transmembrane helix</keyword>
<evidence type="ECO:0000256" key="9">
    <source>
        <dbReference type="ARBA" id="ARBA00023136"/>
    </source>
</evidence>
<dbReference type="InterPro" id="IPR047664">
    <property type="entry name" value="SWEET"/>
</dbReference>
<dbReference type="Proteomes" id="UP000824469">
    <property type="component" value="Unassembled WGS sequence"/>
</dbReference>
<evidence type="ECO:0000313" key="13">
    <source>
        <dbReference type="Proteomes" id="UP000824469"/>
    </source>
</evidence>
<dbReference type="FunFam" id="1.20.1280.290:FF:000002">
    <property type="entry name" value="Bidirectional sugar transporter SWEET"/>
    <property type="match status" value="1"/>
</dbReference>
<dbReference type="GO" id="GO:0005886">
    <property type="term" value="C:plasma membrane"/>
    <property type="evidence" value="ECO:0007669"/>
    <property type="project" value="UniProtKB-SubCell"/>
</dbReference>
<evidence type="ECO:0000256" key="4">
    <source>
        <dbReference type="ARBA" id="ARBA00022475"/>
    </source>
</evidence>
<dbReference type="PANTHER" id="PTHR10791">
    <property type="entry name" value="RAG1-ACTIVATING PROTEIN 1"/>
    <property type="match status" value="1"/>
</dbReference>
<evidence type="ECO:0000256" key="5">
    <source>
        <dbReference type="ARBA" id="ARBA00022597"/>
    </source>
</evidence>
<dbReference type="FunFam" id="1.20.1280.290:FF:000001">
    <property type="entry name" value="Bidirectional sugar transporter SWEET"/>
    <property type="match status" value="1"/>
</dbReference>
<keyword evidence="6 11" id="KW-0812">Transmembrane</keyword>
<dbReference type="EMBL" id="JAHRHJ020000004">
    <property type="protein sequence ID" value="KAH9319841.1"/>
    <property type="molecule type" value="Genomic_DNA"/>
</dbReference>
<keyword evidence="4" id="KW-1003">Cell membrane</keyword>
<keyword evidence="3 11" id="KW-0813">Transport</keyword>
<keyword evidence="13" id="KW-1185">Reference proteome</keyword>
<comment type="function">
    <text evidence="11">Mediates both low-affinity uptake and efflux of sugar across the membrane.</text>
</comment>
<evidence type="ECO:0000256" key="3">
    <source>
        <dbReference type="ARBA" id="ARBA00022448"/>
    </source>
</evidence>